<evidence type="ECO:0000313" key="2">
    <source>
        <dbReference type="EMBL" id="MCM1991226.1"/>
    </source>
</evidence>
<keyword evidence="3" id="KW-1185">Reference proteome</keyword>
<dbReference type="Pfam" id="PF10662">
    <property type="entry name" value="PduV-EutP"/>
    <property type="match status" value="1"/>
</dbReference>
<evidence type="ECO:0000256" key="1">
    <source>
        <dbReference type="PIRNR" id="PIRNR036409"/>
    </source>
</evidence>
<dbReference type="SUPFAM" id="SSF52540">
    <property type="entry name" value="P-loop containing nucleoside triphosphate hydrolases"/>
    <property type="match status" value="1"/>
</dbReference>
<sequence length="142" mass="15789">MKRLILIGKSGCGKTTLTQVLHDENIDYKKTQAIEYTKNIIDTPGEYIENRALYRALIVSSADCDIIALIQDCSQEESIFPPNFASIFAKPVIGIITKTDLCDDQKNYEKATNFLKIAGVGKIFKTSSLNKNGISEIKKVLN</sequence>
<protein>
    <submittedName>
        <fullName evidence="2">EutP/PduV family microcompartment system protein</fullName>
    </submittedName>
</protein>
<gene>
    <name evidence="2" type="ORF">KDK92_15940</name>
</gene>
<name>A0A9J6P385_9CLOT</name>
<dbReference type="RefSeq" id="WP_250860332.1">
    <property type="nucleotide sequence ID" value="NZ_JAGSOJ010000003.1"/>
</dbReference>
<comment type="caution">
    <text evidence="2">The sequence shown here is derived from an EMBL/GenBank/DDBJ whole genome shotgun (WGS) entry which is preliminary data.</text>
</comment>
<keyword evidence="1" id="KW-0547">Nucleotide-binding</keyword>
<dbReference type="GO" id="GO:0005524">
    <property type="term" value="F:ATP binding"/>
    <property type="evidence" value="ECO:0007669"/>
    <property type="project" value="UniProtKB-UniRule"/>
</dbReference>
<comment type="similarity">
    <text evidence="1">Belongs to the EutP/PduV family.</text>
</comment>
<dbReference type="PIRSF" id="PIRSF036409">
    <property type="entry name" value="EutP_PduV"/>
    <property type="match status" value="1"/>
</dbReference>
<reference evidence="2" key="2">
    <citation type="submission" date="2021-04" db="EMBL/GenBank/DDBJ databases">
        <authorList>
            <person name="Dong X."/>
        </authorList>
    </citation>
    <scope>NUCLEOTIDE SEQUENCE</scope>
    <source>
        <strain evidence="2">ZWT</strain>
    </source>
</reference>
<dbReference type="PANTHER" id="PTHR40453:SF1">
    <property type="entry name" value="PROTEIN YOEF"/>
    <property type="match status" value="1"/>
</dbReference>
<dbReference type="InterPro" id="IPR012381">
    <property type="entry name" value="EutP_PduV"/>
</dbReference>
<accession>A0A9J6P385</accession>
<dbReference type="CDD" id="cd00882">
    <property type="entry name" value="Ras_like_GTPase"/>
    <property type="match status" value="1"/>
</dbReference>
<reference evidence="2" key="1">
    <citation type="journal article" date="2021" name="mSystems">
        <title>Bacteria and Archaea Synergistically Convert Glycine Betaine to Biogenic Methane in the Formosa Cold Seep of the South China Sea.</title>
        <authorList>
            <person name="Li L."/>
            <person name="Zhang W."/>
            <person name="Zhang S."/>
            <person name="Song L."/>
            <person name="Sun Q."/>
            <person name="Zhang H."/>
            <person name="Xiang H."/>
            <person name="Dong X."/>
        </authorList>
    </citation>
    <scope>NUCLEOTIDE SEQUENCE</scope>
    <source>
        <strain evidence="2">ZWT</strain>
    </source>
</reference>
<dbReference type="EMBL" id="JAGSOJ010000003">
    <property type="protein sequence ID" value="MCM1991226.1"/>
    <property type="molecule type" value="Genomic_DNA"/>
</dbReference>
<evidence type="ECO:0000313" key="3">
    <source>
        <dbReference type="Proteomes" id="UP001056429"/>
    </source>
</evidence>
<dbReference type="NCBIfam" id="TIGR02528">
    <property type="entry name" value="EutP"/>
    <property type="match status" value="1"/>
</dbReference>
<dbReference type="PANTHER" id="PTHR40453">
    <property type="entry name" value="PROTEIN YOEF"/>
    <property type="match status" value="1"/>
</dbReference>
<organism evidence="2 3">
    <name type="scientific">Oceanirhabdus seepicola</name>
    <dbReference type="NCBI Taxonomy" id="2828781"/>
    <lineage>
        <taxon>Bacteria</taxon>
        <taxon>Bacillati</taxon>
        <taxon>Bacillota</taxon>
        <taxon>Clostridia</taxon>
        <taxon>Eubacteriales</taxon>
        <taxon>Clostridiaceae</taxon>
        <taxon>Oceanirhabdus</taxon>
    </lineage>
</organism>
<dbReference type="GO" id="GO:0006576">
    <property type="term" value="P:biogenic amine metabolic process"/>
    <property type="evidence" value="ECO:0007669"/>
    <property type="project" value="InterPro"/>
</dbReference>
<proteinExistence type="inferred from homology"/>
<dbReference type="InterPro" id="IPR027417">
    <property type="entry name" value="P-loop_NTPase"/>
</dbReference>
<dbReference type="Gene3D" id="3.40.50.300">
    <property type="entry name" value="P-loop containing nucleotide triphosphate hydrolases"/>
    <property type="match status" value="1"/>
</dbReference>
<dbReference type="Proteomes" id="UP001056429">
    <property type="component" value="Unassembled WGS sequence"/>
</dbReference>
<dbReference type="AlphaFoldDB" id="A0A9J6P385"/>